<feature type="chain" id="PRO_5002190023" evidence="2">
    <location>
        <begin position="24"/>
        <end position="324"/>
    </location>
</feature>
<dbReference type="AlphaFoldDB" id="A0A0C6P6S2"/>
<sequence>MISKFAVSALVAMGLAIGQPGMAAAGAFPDKPVTIVVPWPAGGGTDILARALGQRLGAAWGQPVVIENRAGAAGFIGAQAVANAAPDGYRIMMTSMAVATNRIFLNKTEFDPIEDFAPITLLAGAPHVLVVRPDLPAKDVKQLLELAKPGKSTLKYSSAGPGSPWHLAAELFKAQTGADILHVPYKGGAPAVTDVLGKQVDLTFANIMLVRPYINDGKLRALGVTTRQRAGALPDVPTLAEQGLDGYDFTSWYAFFAPKGTDPAILDKLSADIRAAVNAPEVKRTYVESGLEIIGSTPAELTQYLRQEMERWTRVAKQAHLTAD</sequence>
<dbReference type="PANTHER" id="PTHR42928">
    <property type="entry name" value="TRICARBOXYLATE-BINDING PROTEIN"/>
    <property type="match status" value="1"/>
</dbReference>
<reference evidence="3 4" key="1">
    <citation type="journal article" date="2012" name="BMC Genomics">
        <title>Comparative genomics of the classical Bordetella subspecies: the evolution and exchange of virulence-associated diversity amongst closely related pathogens.</title>
        <authorList>
            <person name="Park J."/>
            <person name="Zhang Y."/>
            <person name="Buboltz A.M."/>
            <person name="Zhang X."/>
            <person name="Schuster S.C."/>
            <person name="Ahuja U."/>
            <person name="Liu M."/>
            <person name="Miller J.F."/>
            <person name="Sebaihia M."/>
            <person name="Bentley S.D."/>
            <person name="Parkhill J."/>
            <person name="Harvill E.T."/>
        </authorList>
    </citation>
    <scope>NUCLEOTIDE SEQUENCE [LARGE SCALE GENOMIC DNA]</scope>
    <source>
        <strain evidence="3 4">253</strain>
    </source>
</reference>
<dbReference type="OrthoDB" id="8678477at2"/>
<evidence type="ECO:0000256" key="1">
    <source>
        <dbReference type="ARBA" id="ARBA00006987"/>
    </source>
</evidence>
<dbReference type="EMBL" id="HE965806">
    <property type="protein sequence ID" value="CCJ54287.1"/>
    <property type="molecule type" value="Genomic_DNA"/>
</dbReference>
<dbReference type="Gene3D" id="3.40.190.150">
    <property type="entry name" value="Bordetella uptake gene, domain 1"/>
    <property type="match status" value="1"/>
</dbReference>
<evidence type="ECO:0000256" key="2">
    <source>
        <dbReference type="SAM" id="SignalP"/>
    </source>
</evidence>
<evidence type="ECO:0000313" key="4">
    <source>
        <dbReference type="Proteomes" id="UP000007564"/>
    </source>
</evidence>
<proteinExistence type="inferred from homology"/>
<dbReference type="InterPro" id="IPR005064">
    <property type="entry name" value="BUG"/>
</dbReference>
<protein>
    <submittedName>
        <fullName evidence="3">Putative exported protein</fullName>
    </submittedName>
</protein>
<gene>
    <name evidence="3" type="ORF">BN112_2370</name>
</gene>
<dbReference type="InterPro" id="IPR042100">
    <property type="entry name" value="Bug_dom1"/>
</dbReference>
<feature type="signal peptide" evidence="2">
    <location>
        <begin position="1"/>
        <end position="23"/>
    </location>
</feature>
<dbReference type="SUPFAM" id="SSF53850">
    <property type="entry name" value="Periplasmic binding protein-like II"/>
    <property type="match status" value="1"/>
</dbReference>
<dbReference type="PIRSF" id="PIRSF017082">
    <property type="entry name" value="YflP"/>
    <property type="match status" value="1"/>
</dbReference>
<name>A0A0C6P6S2_BORBO</name>
<keyword evidence="2" id="KW-0732">Signal</keyword>
<accession>A0A0C6P6S2</accession>
<dbReference type="Proteomes" id="UP000007564">
    <property type="component" value="Chromosome"/>
</dbReference>
<dbReference type="GeneID" id="56480253"/>
<dbReference type="KEGG" id="bbh:BN112_2370"/>
<dbReference type="RefSeq" id="WP_003808841.1">
    <property type="nucleotide sequence ID" value="NC_019382.1"/>
</dbReference>
<evidence type="ECO:0000313" key="3">
    <source>
        <dbReference type="EMBL" id="CCJ54287.1"/>
    </source>
</evidence>
<dbReference type="HOGENOM" id="CLU_045683_0_0_4"/>
<dbReference type="CDD" id="cd07012">
    <property type="entry name" value="PBP2_Bug_TTT"/>
    <property type="match status" value="1"/>
</dbReference>
<dbReference type="Gene3D" id="3.40.190.10">
    <property type="entry name" value="Periplasmic binding protein-like II"/>
    <property type="match status" value="1"/>
</dbReference>
<dbReference type="PANTHER" id="PTHR42928:SF5">
    <property type="entry name" value="BLR1237 PROTEIN"/>
    <property type="match status" value="1"/>
</dbReference>
<dbReference type="Pfam" id="PF03401">
    <property type="entry name" value="TctC"/>
    <property type="match status" value="1"/>
</dbReference>
<organism evidence="3 4">
    <name type="scientific">Bordetella bronchiseptica 253</name>
    <dbReference type="NCBI Taxonomy" id="568707"/>
    <lineage>
        <taxon>Bacteria</taxon>
        <taxon>Pseudomonadati</taxon>
        <taxon>Pseudomonadota</taxon>
        <taxon>Betaproteobacteria</taxon>
        <taxon>Burkholderiales</taxon>
        <taxon>Alcaligenaceae</taxon>
        <taxon>Bordetella</taxon>
    </lineage>
</organism>
<comment type="similarity">
    <text evidence="1">Belongs to the UPF0065 (bug) family.</text>
</comment>